<keyword evidence="3" id="KW-0813">Transport</keyword>
<dbReference type="Pfam" id="PF03169">
    <property type="entry name" value="OPT"/>
    <property type="match status" value="1"/>
</dbReference>
<evidence type="ECO:0000256" key="2">
    <source>
        <dbReference type="ARBA" id="ARBA00005484"/>
    </source>
</evidence>
<feature type="transmembrane region" description="Helical" evidence="9">
    <location>
        <begin position="537"/>
        <end position="559"/>
    </location>
</feature>
<keyword evidence="6" id="KW-0653">Protein transport</keyword>
<keyword evidence="8 9" id="KW-0472">Membrane</keyword>
<name>A0A9Q0HY75_9POAL</name>
<evidence type="ECO:0000256" key="4">
    <source>
        <dbReference type="ARBA" id="ARBA00022692"/>
    </source>
</evidence>
<evidence type="ECO:0000256" key="6">
    <source>
        <dbReference type="ARBA" id="ARBA00022927"/>
    </source>
</evidence>
<feature type="transmembrane region" description="Helical" evidence="9">
    <location>
        <begin position="425"/>
        <end position="444"/>
    </location>
</feature>
<dbReference type="NCBIfam" id="TIGR00728">
    <property type="entry name" value="OPT_sfam"/>
    <property type="match status" value="1"/>
</dbReference>
<evidence type="ECO:0008006" key="12">
    <source>
        <dbReference type="Google" id="ProtNLM"/>
    </source>
</evidence>
<feature type="transmembrane region" description="Helical" evidence="9">
    <location>
        <begin position="451"/>
        <end position="473"/>
    </location>
</feature>
<dbReference type="EMBL" id="JAMQYH010000001">
    <property type="protein sequence ID" value="KAJ1702851.1"/>
    <property type="molecule type" value="Genomic_DNA"/>
</dbReference>
<dbReference type="Proteomes" id="UP001151287">
    <property type="component" value="Unassembled WGS sequence"/>
</dbReference>
<gene>
    <name evidence="10" type="ORF">LUZ63_002630</name>
</gene>
<keyword evidence="11" id="KW-1185">Reference proteome</keyword>
<evidence type="ECO:0000313" key="10">
    <source>
        <dbReference type="EMBL" id="KAJ1702851.1"/>
    </source>
</evidence>
<feature type="transmembrane region" description="Helical" evidence="9">
    <location>
        <begin position="46"/>
        <end position="66"/>
    </location>
</feature>
<feature type="transmembrane region" description="Helical" evidence="9">
    <location>
        <begin position="123"/>
        <end position="145"/>
    </location>
</feature>
<comment type="similarity">
    <text evidence="2">Belongs to the oligopeptide OPT transporter (TC 2.A.67.1) family.</text>
</comment>
<evidence type="ECO:0000256" key="1">
    <source>
        <dbReference type="ARBA" id="ARBA00004141"/>
    </source>
</evidence>
<feature type="transmembrane region" description="Helical" evidence="9">
    <location>
        <begin position="658"/>
        <end position="675"/>
    </location>
</feature>
<organism evidence="10 11">
    <name type="scientific">Rhynchospora breviuscula</name>
    <dbReference type="NCBI Taxonomy" id="2022672"/>
    <lineage>
        <taxon>Eukaryota</taxon>
        <taxon>Viridiplantae</taxon>
        <taxon>Streptophyta</taxon>
        <taxon>Embryophyta</taxon>
        <taxon>Tracheophyta</taxon>
        <taxon>Spermatophyta</taxon>
        <taxon>Magnoliopsida</taxon>
        <taxon>Liliopsida</taxon>
        <taxon>Poales</taxon>
        <taxon>Cyperaceae</taxon>
        <taxon>Cyperoideae</taxon>
        <taxon>Rhynchosporeae</taxon>
        <taxon>Rhynchospora</taxon>
    </lineage>
</organism>
<feature type="transmembrane region" description="Helical" evidence="9">
    <location>
        <begin position="222"/>
        <end position="255"/>
    </location>
</feature>
<keyword evidence="5" id="KW-0571">Peptide transport</keyword>
<evidence type="ECO:0000256" key="3">
    <source>
        <dbReference type="ARBA" id="ARBA00022448"/>
    </source>
</evidence>
<evidence type="ECO:0000256" key="8">
    <source>
        <dbReference type="ARBA" id="ARBA00023136"/>
    </source>
</evidence>
<accession>A0A9Q0HY75</accession>
<keyword evidence="4 9" id="KW-0812">Transmembrane</keyword>
<evidence type="ECO:0000256" key="7">
    <source>
        <dbReference type="ARBA" id="ARBA00022989"/>
    </source>
</evidence>
<feature type="transmembrane region" description="Helical" evidence="9">
    <location>
        <begin position="370"/>
        <end position="392"/>
    </location>
</feature>
<dbReference type="NCBIfam" id="TIGR00727">
    <property type="entry name" value="ISP4_OPT"/>
    <property type="match status" value="1"/>
</dbReference>
<reference evidence="10" key="1">
    <citation type="journal article" date="2022" name="Cell">
        <title>Repeat-based holocentromeres influence genome architecture and karyotype evolution.</title>
        <authorList>
            <person name="Hofstatter P.G."/>
            <person name="Thangavel G."/>
            <person name="Lux T."/>
            <person name="Neumann P."/>
            <person name="Vondrak T."/>
            <person name="Novak P."/>
            <person name="Zhang M."/>
            <person name="Costa L."/>
            <person name="Castellani M."/>
            <person name="Scott A."/>
            <person name="Toegelov H."/>
            <person name="Fuchs J."/>
            <person name="Mata-Sucre Y."/>
            <person name="Dias Y."/>
            <person name="Vanzela A.L.L."/>
            <person name="Huettel B."/>
            <person name="Almeida C.C.S."/>
            <person name="Simkova H."/>
            <person name="Souza G."/>
            <person name="Pedrosa-Harand A."/>
            <person name="Macas J."/>
            <person name="Mayer K.F.X."/>
            <person name="Houben A."/>
            <person name="Marques A."/>
        </authorList>
    </citation>
    <scope>NUCLEOTIDE SEQUENCE</scope>
    <source>
        <strain evidence="10">RhyBre1mFocal</strain>
    </source>
</reference>
<evidence type="ECO:0000313" key="11">
    <source>
        <dbReference type="Proteomes" id="UP001151287"/>
    </source>
</evidence>
<evidence type="ECO:0000256" key="9">
    <source>
        <dbReference type="SAM" id="Phobius"/>
    </source>
</evidence>
<comment type="subcellular location">
    <subcellularLocation>
        <location evidence="1">Membrane</location>
        <topology evidence="1">Multi-pass membrane protein</topology>
    </subcellularLocation>
</comment>
<dbReference type="PANTHER" id="PTHR22601">
    <property type="entry name" value="ISP4 LIKE PROTEIN"/>
    <property type="match status" value="1"/>
</dbReference>
<feature type="transmembrane region" description="Helical" evidence="9">
    <location>
        <begin position="609"/>
        <end position="628"/>
    </location>
</feature>
<dbReference type="GO" id="GO:0016020">
    <property type="term" value="C:membrane"/>
    <property type="evidence" value="ECO:0007669"/>
    <property type="project" value="UniProtKB-SubCell"/>
</dbReference>
<dbReference type="AlphaFoldDB" id="A0A9Q0HY75"/>
<feature type="transmembrane region" description="Helical" evidence="9">
    <location>
        <begin position="294"/>
        <end position="317"/>
    </location>
</feature>
<proteinExistence type="inferred from homology"/>
<protein>
    <recommendedName>
        <fullName evidence="12">Oligopeptide transporter 4</fullName>
    </recommendedName>
</protein>
<dbReference type="InterPro" id="IPR004648">
    <property type="entry name" value="Oligpept_transpt"/>
</dbReference>
<dbReference type="InterPro" id="IPR004813">
    <property type="entry name" value="OPT"/>
</dbReference>
<comment type="caution">
    <text evidence="10">The sequence shown here is derived from an EMBL/GenBank/DDBJ whole genome shotgun (WGS) entry which is preliminary data.</text>
</comment>
<dbReference type="GO" id="GO:0035673">
    <property type="term" value="F:oligopeptide transmembrane transporter activity"/>
    <property type="evidence" value="ECO:0007669"/>
    <property type="project" value="InterPro"/>
</dbReference>
<feature type="transmembrane region" description="Helical" evidence="9">
    <location>
        <begin position="157"/>
        <end position="177"/>
    </location>
</feature>
<sequence>MGGSSLEIDYEQGNGGEFDEEENSPVEQVRLTVVTSDDPSLPVWTFRMWTIGLFSCALMSFLNQFFAYRTEPLIITQITVQIASLPIGHLLAKILPEKKFRIPGFGDRLFSLNPGPFNIKEHVLISIFANAGFAFGNGSAYAVSIVNIIKAFYKRNISFVAGWLLIITTQVLGYGWAGLMRKYVVDPAHMWWPSTLVQVSLFRALHEKEDSQQSHRMSRGKFFLIALACSFIWYIVPGFLFPTLTSISWICWIFSRSVTAQQLGSGMRGLGLGAFTLDWSAVSSFLSSPLISPFFAIANIFVGFAMFMYVVMLISYWKLNLYNAKTFPFFSSHLFTGNGSAYDITSIVNDKFELDVGAYENQGRIHLSTLFALVYGLSFATIASTLTHIVFFHGCEIYQRFRASYKGKPDIHTKMMKKYEDIPAWWFYLLLVLSFVVSLFLCLFLKDQVQLPWWGLLLACVIAFVFTLPISIITATTNQTPGLNVITEYVMGLIMPGKPIANVCFKVYGYMSMSQAVSFLADFKLGHYMKIPPKSMFIVQFVGTIVAGTINIGVAWWLLDSVKNICDDNLLSPNSPWTCPGDRVFFDASVIWGLVGPRRIFGPLGNYGALNWFFLGGAAGPIIVWLLHKVFPSQSWIPLINLPVLIGATAMMPPATSLNYNMWVFVGVVFNCFVYRYRKRWWKRYNYILSAALDAGVAFMGVVIYFCLSMENVEINWWGTAGEHCPLASCPTAKGVVVDGCPVF</sequence>
<keyword evidence="7 9" id="KW-1133">Transmembrane helix</keyword>
<dbReference type="GO" id="GO:0015031">
    <property type="term" value="P:protein transport"/>
    <property type="evidence" value="ECO:0007669"/>
    <property type="project" value="UniProtKB-KW"/>
</dbReference>
<dbReference type="OrthoDB" id="9986677at2759"/>
<feature type="transmembrane region" description="Helical" evidence="9">
    <location>
        <begin position="687"/>
        <end position="706"/>
    </location>
</feature>
<evidence type="ECO:0000256" key="5">
    <source>
        <dbReference type="ARBA" id="ARBA00022856"/>
    </source>
</evidence>